<dbReference type="PANTHER" id="PTHR37694">
    <property type="entry name" value="SLR8022 PROTEIN"/>
    <property type="match status" value="1"/>
</dbReference>
<dbReference type="EMBL" id="QEKV01000009">
    <property type="protein sequence ID" value="PVY93740.1"/>
    <property type="molecule type" value="Genomic_DNA"/>
</dbReference>
<gene>
    <name evidence="2" type="ORF">C7381_1095</name>
</gene>
<dbReference type="CDD" id="cd02230">
    <property type="entry name" value="cupin_HP0902-like"/>
    <property type="match status" value="1"/>
</dbReference>
<dbReference type="RefSeq" id="WP_116480409.1">
    <property type="nucleotide sequence ID" value="NZ_QEKV01000009.1"/>
</dbReference>
<sequence>MKDRYKNGIFSYNELLPIKAGHTLSLSLSKRDDINIYLFGLAKGTDISEELYDNRSLYINLDGYIRIGDHKLSADQAIFSGDLNSYAIYADEDSYLLEISYNKKEDKMLKLENMGQVFSLKDVINYLDVGISNYDVFSRDDLKIVLMAFDAGEGLTPHTAPGDALIFALEGEADMMVKDETHRIKAGEQIVFPKGVRHNVTAVTKFKMALILVK</sequence>
<dbReference type="SUPFAM" id="SSF51182">
    <property type="entry name" value="RmlC-like cupins"/>
    <property type="match status" value="1"/>
</dbReference>
<dbReference type="InterPro" id="IPR011051">
    <property type="entry name" value="RmlC_Cupin_sf"/>
</dbReference>
<evidence type="ECO:0000313" key="3">
    <source>
        <dbReference type="Proteomes" id="UP000245793"/>
    </source>
</evidence>
<evidence type="ECO:0000259" key="1">
    <source>
        <dbReference type="Pfam" id="PF07883"/>
    </source>
</evidence>
<accession>A0A2U1E1C6</accession>
<dbReference type="InterPro" id="IPR014710">
    <property type="entry name" value="RmlC-like_jellyroll"/>
</dbReference>
<dbReference type="Proteomes" id="UP000245793">
    <property type="component" value="Unassembled WGS sequence"/>
</dbReference>
<dbReference type="AlphaFoldDB" id="A0A2U1E1C6"/>
<keyword evidence="3" id="KW-1185">Reference proteome</keyword>
<evidence type="ECO:0000313" key="2">
    <source>
        <dbReference type="EMBL" id="PVY93740.1"/>
    </source>
</evidence>
<name>A0A2U1E1C6_9FIRM</name>
<dbReference type="Pfam" id="PF07883">
    <property type="entry name" value="Cupin_2"/>
    <property type="match status" value="1"/>
</dbReference>
<organism evidence="2 3">
    <name type="scientific">Ezakiella coagulans</name>
    <dbReference type="NCBI Taxonomy" id="46507"/>
    <lineage>
        <taxon>Bacteria</taxon>
        <taxon>Bacillati</taxon>
        <taxon>Bacillota</taxon>
        <taxon>Tissierellia</taxon>
        <taxon>Ezakiella</taxon>
    </lineage>
</organism>
<protein>
    <recommendedName>
        <fullName evidence="1">Cupin type-2 domain-containing protein</fullName>
    </recommendedName>
</protein>
<dbReference type="PANTHER" id="PTHR37694:SF1">
    <property type="entry name" value="SLR8022 PROTEIN"/>
    <property type="match status" value="1"/>
</dbReference>
<comment type="caution">
    <text evidence="2">The sequence shown here is derived from an EMBL/GenBank/DDBJ whole genome shotgun (WGS) entry which is preliminary data.</text>
</comment>
<dbReference type="Gene3D" id="2.60.120.10">
    <property type="entry name" value="Jelly Rolls"/>
    <property type="match status" value="2"/>
</dbReference>
<proteinExistence type="predicted"/>
<feature type="domain" description="Cupin type-2" evidence="1">
    <location>
        <begin position="146"/>
        <end position="213"/>
    </location>
</feature>
<dbReference type="InterPro" id="IPR013096">
    <property type="entry name" value="Cupin_2"/>
</dbReference>
<reference evidence="2 3" key="1">
    <citation type="submission" date="2018-04" db="EMBL/GenBank/DDBJ databases">
        <title>Genomic Encyclopedia of Type Strains, Phase IV (KMG-IV): sequencing the most valuable type-strain genomes for metagenomic binning, comparative biology and taxonomic classification.</title>
        <authorList>
            <person name="Goeker M."/>
        </authorList>
    </citation>
    <scope>NUCLEOTIDE SEQUENCE [LARGE SCALE GENOMIC DNA]</scope>
    <source>
        <strain evidence="2 3">DSM 20705</strain>
    </source>
</reference>